<gene>
    <name evidence="2" type="ORF">UFOVP515_29</name>
</gene>
<dbReference type="GO" id="GO:0008757">
    <property type="term" value="F:S-adenosylmethionine-dependent methyltransferase activity"/>
    <property type="evidence" value="ECO:0007669"/>
    <property type="project" value="InterPro"/>
</dbReference>
<dbReference type="Pfam" id="PF08241">
    <property type="entry name" value="Methyltransf_11"/>
    <property type="match status" value="1"/>
</dbReference>
<keyword evidence="2" id="KW-0489">Methyltransferase</keyword>
<feature type="domain" description="Methyltransferase type 11" evidence="1">
    <location>
        <begin position="52"/>
        <end position="92"/>
    </location>
</feature>
<sequence length="177" mass="20761">MSNTSLVLNLGSGKDFREDCINADIQLRVKHDWLLDICNVPWGDAISTRLGDFDVKREMFDMILANDVLEHLPDLVGAMTSCKELLKVGGEMRIHVPYDLSYGAWQDPTHLRAFNEKSWLYYTDWHWYLGWEDRFYMTHLEFRLNPFAQDLKLTQEELLRTPRAVDSMYVVLTKGKK</sequence>
<reference evidence="2" key="1">
    <citation type="submission" date="2020-04" db="EMBL/GenBank/DDBJ databases">
        <authorList>
            <person name="Chiriac C."/>
            <person name="Salcher M."/>
            <person name="Ghai R."/>
            <person name="Kavagutti S V."/>
        </authorList>
    </citation>
    <scope>NUCLEOTIDE SEQUENCE</scope>
</reference>
<dbReference type="InterPro" id="IPR029063">
    <property type="entry name" value="SAM-dependent_MTases_sf"/>
</dbReference>
<dbReference type="SUPFAM" id="SSF53335">
    <property type="entry name" value="S-adenosyl-L-methionine-dependent methyltransferases"/>
    <property type="match status" value="1"/>
</dbReference>
<protein>
    <submittedName>
        <fullName evidence="2">Methyltransferase domain containing protein</fullName>
    </submittedName>
</protein>
<dbReference type="EMBL" id="LR796482">
    <property type="protein sequence ID" value="CAB4147466.1"/>
    <property type="molecule type" value="Genomic_DNA"/>
</dbReference>
<evidence type="ECO:0000259" key="1">
    <source>
        <dbReference type="Pfam" id="PF08241"/>
    </source>
</evidence>
<name>A0A6J5MQY4_9CAUD</name>
<organism evidence="2">
    <name type="scientific">uncultured Caudovirales phage</name>
    <dbReference type="NCBI Taxonomy" id="2100421"/>
    <lineage>
        <taxon>Viruses</taxon>
        <taxon>Duplodnaviria</taxon>
        <taxon>Heunggongvirae</taxon>
        <taxon>Uroviricota</taxon>
        <taxon>Caudoviricetes</taxon>
        <taxon>Peduoviridae</taxon>
        <taxon>Maltschvirus</taxon>
        <taxon>Maltschvirus maltsch</taxon>
    </lineage>
</organism>
<keyword evidence="2" id="KW-0808">Transferase</keyword>
<dbReference type="Gene3D" id="3.40.50.150">
    <property type="entry name" value="Vaccinia Virus protein VP39"/>
    <property type="match status" value="1"/>
</dbReference>
<dbReference type="InterPro" id="IPR013216">
    <property type="entry name" value="Methyltransf_11"/>
</dbReference>
<proteinExistence type="predicted"/>
<accession>A0A6J5MQY4</accession>
<dbReference type="GO" id="GO:0032259">
    <property type="term" value="P:methylation"/>
    <property type="evidence" value="ECO:0007669"/>
    <property type="project" value="UniProtKB-KW"/>
</dbReference>
<evidence type="ECO:0000313" key="2">
    <source>
        <dbReference type="EMBL" id="CAB4147466.1"/>
    </source>
</evidence>